<evidence type="ECO:0000313" key="14">
    <source>
        <dbReference type="EMBL" id="KAF1948668.1"/>
    </source>
</evidence>
<dbReference type="InterPro" id="IPR029063">
    <property type="entry name" value="SAM-dependent_MTases_sf"/>
</dbReference>
<comment type="similarity">
    <text evidence="11">Belongs to the class I-like SAM-binding methyltransferase superfamily. DOT1 family.</text>
</comment>
<keyword evidence="6 11" id="KW-0949">S-adenosyl-L-methionine</keyword>
<comment type="function">
    <text evidence="11">Histone methyltransferase that specifically trimethylates histone H3 to form H3K79me3. This methylation is required for telomere silencing and for the pachytene checkpoint during the meiotic cell cycle by allowing the recruitment of RAD9 to double strand breaks. Nucleosomes are preferred as substrate compared to free histone.</text>
</comment>
<feature type="compositionally biased region" description="Basic residues" evidence="12">
    <location>
        <begin position="1"/>
        <end position="12"/>
    </location>
</feature>
<dbReference type="Pfam" id="PF08123">
    <property type="entry name" value="DOT1"/>
    <property type="match status" value="1"/>
</dbReference>
<keyword evidence="15" id="KW-1185">Reference proteome</keyword>
<comment type="subcellular location">
    <subcellularLocation>
        <location evidence="1 11">Nucleus</location>
    </subcellularLocation>
</comment>
<evidence type="ECO:0000256" key="2">
    <source>
        <dbReference type="ARBA" id="ARBA00012190"/>
    </source>
</evidence>
<keyword evidence="7 11" id="KW-0156">Chromatin regulator</keyword>
<evidence type="ECO:0000256" key="4">
    <source>
        <dbReference type="ARBA" id="ARBA00022603"/>
    </source>
</evidence>
<evidence type="ECO:0000256" key="11">
    <source>
        <dbReference type="RuleBase" id="RU271113"/>
    </source>
</evidence>
<dbReference type="GO" id="GO:0140956">
    <property type="term" value="F:histone H3K79 trimethyltransferase activity"/>
    <property type="evidence" value="ECO:0007669"/>
    <property type="project" value="UniProtKB-EC"/>
</dbReference>
<organism evidence="14 15">
    <name type="scientific">Byssothecium circinans</name>
    <dbReference type="NCBI Taxonomy" id="147558"/>
    <lineage>
        <taxon>Eukaryota</taxon>
        <taxon>Fungi</taxon>
        <taxon>Dikarya</taxon>
        <taxon>Ascomycota</taxon>
        <taxon>Pezizomycotina</taxon>
        <taxon>Dothideomycetes</taxon>
        <taxon>Pleosporomycetidae</taxon>
        <taxon>Pleosporales</taxon>
        <taxon>Massarineae</taxon>
        <taxon>Massarinaceae</taxon>
        <taxon>Byssothecium</taxon>
    </lineage>
</organism>
<comment type="miscellaneous">
    <text evidence="11">In contrast to other lysine histone methyltransferases, it does not contain a SET domain, suggesting the existence of another mechanism for methylation of lysine residues of histones.</text>
</comment>
<keyword evidence="8 11" id="KW-0539">Nucleus</keyword>
<feature type="domain" description="DOT1" evidence="13">
    <location>
        <begin position="194"/>
        <end position="506"/>
    </location>
</feature>
<dbReference type="PANTHER" id="PTHR21451:SF0">
    <property type="entry name" value="HISTONE-LYSINE N-METHYLTRANSFERASE, H3 LYSINE-79 SPECIFIC"/>
    <property type="match status" value="1"/>
</dbReference>
<dbReference type="GO" id="GO:0005634">
    <property type="term" value="C:nucleus"/>
    <property type="evidence" value="ECO:0007669"/>
    <property type="project" value="UniProtKB-SubCell"/>
</dbReference>
<comment type="activity regulation">
    <text evidence="11">Ubiquitination of histone H2B to form H2BK123ub1 is required for efficient DOT1 methyltransferase activity on histone H3.</text>
</comment>
<evidence type="ECO:0000256" key="3">
    <source>
        <dbReference type="ARBA" id="ARBA00020987"/>
    </source>
</evidence>
<keyword evidence="5 11" id="KW-0808">Transferase</keyword>
<feature type="region of interest" description="Disordered" evidence="12">
    <location>
        <begin position="1"/>
        <end position="123"/>
    </location>
</feature>
<comment type="catalytic activity">
    <reaction evidence="10 11">
        <text>L-lysyl(79)-[histone H3] + 3 S-adenosyl-L-methionine = N(6),N(6),N(6)-trimethyl-L-lysyl(79)-[histone H3] + 3 S-adenosyl-L-homocysteine + 3 H(+)</text>
        <dbReference type="Rhea" id="RHEA:60328"/>
        <dbReference type="Rhea" id="RHEA-COMP:15549"/>
        <dbReference type="Rhea" id="RHEA-COMP:15552"/>
        <dbReference type="ChEBI" id="CHEBI:15378"/>
        <dbReference type="ChEBI" id="CHEBI:29969"/>
        <dbReference type="ChEBI" id="CHEBI:57856"/>
        <dbReference type="ChEBI" id="CHEBI:59789"/>
        <dbReference type="ChEBI" id="CHEBI:61961"/>
        <dbReference type="EC" id="2.1.1.360"/>
    </reaction>
</comment>
<reference evidence="14" key="1">
    <citation type="journal article" date="2020" name="Stud. Mycol.">
        <title>101 Dothideomycetes genomes: a test case for predicting lifestyles and emergence of pathogens.</title>
        <authorList>
            <person name="Haridas S."/>
            <person name="Albert R."/>
            <person name="Binder M."/>
            <person name="Bloem J."/>
            <person name="Labutti K."/>
            <person name="Salamov A."/>
            <person name="Andreopoulos B."/>
            <person name="Baker S."/>
            <person name="Barry K."/>
            <person name="Bills G."/>
            <person name="Bluhm B."/>
            <person name="Cannon C."/>
            <person name="Castanera R."/>
            <person name="Culley D."/>
            <person name="Daum C."/>
            <person name="Ezra D."/>
            <person name="Gonzalez J."/>
            <person name="Henrissat B."/>
            <person name="Kuo A."/>
            <person name="Liang C."/>
            <person name="Lipzen A."/>
            <person name="Lutzoni F."/>
            <person name="Magnuson J."/>
            <person name="Mondo S."/>
            <person name="Nolan M."/>
            <person name="Ohm R."/>
            <person name="Pangilinan J."/>
            <person name="Park H.-J."/>
            <person name="Ramirez L."/>
            <person name="Alfaro M."/>
            <person name="Sun H."/>
            <person name="Tritt A."/>
            <person name="Yoshinaga Y."/>
            <person name="Zwiers L.-H."/>
            <person name="Turgeon B."/>
            <person name="Goodwin S."/>
            <person name="Spatafora J."/>
            <person name="Crous P."/>
            <person name="Grigoriev I."/>
        </authorList>
    </citation>
    <scope>NUCLEOTIDE SEQUENCE</scope>
    <source>
        <strain evidence="14">CBS 675.92</strain>
    </source>
</reference>
<dbReference type="PANTHER" id="PTHR21451">
    <property type="entry name" value="HISTONE H3 METHYLTRANSFERASE"/>
    <property type="match status" value="1"/>
</dbReference>
<dbReference type="GO" id="GO:0000077">
    <property type="term" value="P:DNA damage checkpoint signaling"/>
    <property type="evidence" value="ECO:0007669"/>
    <property type="project" value="TreeGrafter"/>
</dbReference>
<dbReference type="Proteomes" id="UP000800035">
    <property type="component" value="Unassembled WGS sequence"/>
</dbReference>
<dbReference type="GO" id="GO:0032259">
    <property type="term" value="P:methylation"/>
    <property type="evidence" value="ECO:0007669"/>
    <property type="project" value="UniProtKB-KW"/>
</dbReference>
<evidence type="ECO:0000313" key="15">
    <source>
        <dbReference type="Proteomes" id="UP000800035"/>
    </source>
</evidence>
<sequence>MDFKPKPPKIRTRVVSVPIKAVRTPTSRIASSAPPSDRYKLSNAGNPRMATSTRRSEPLRKSSSTSRTLGKRRNIPSPPHFDESSSDEASEDSSHLLGVSKRQKTSNSIEPISQNRCLEPDPKRHIRIYEGQERIVRPDSASKAKDDIEPARLTPGVDLTRGQWAKDYKPAFSADDAESNRVVELQYPSPARPEQFELVVPRSDKGDEYNPLEDIYSNIEEIIQHYLPAPLVEQHKLSDEAVGIVRLLKRAVTKDSPSNFRAALTRFNAIVKDNMNGISTVIDDMHAIPLGLVQRIINQVYQRTVSWRSHRLRRVTDRKNTYGELLPHFVHTMFQITGLNSQHVFVDLGSGVGNVVLQSALQTGAESHGIEILQLPAECALDQASELRARAKLWNISLGPITLLQGDFLESPHIDAVLRRADVVLVNNKVFPTRVNNALLDKFLDLKRGCKVISLESFGGGAAGRMGVRNENSIANLFDEERRESGTNSVSWGSQSVEYFIATKTR</sequence>
<dbReference type="GO" id="GO:0006281">
    <property type="term" value="P:DNA repair"/>
    <property type="evidence" value="ECO:0007669"/>
    <property type="project" value="TreeGrafter"/>
</dbReference>
<protein>
    <recommendedName>
        <fullName evidence="3 11">Histone-lysine N-methyltransferase, H3 lysine-79 specific</fullName>
        <ecNumber evidence="2 11">2.1.1.360</ecNumber>
    </recommendedName>
    <alternativeName>
        <fullName evidence="9 11">Histone H3-K79 methyltransferase</fullName>
    </alternativeName>
</protein>
<dbReference type="AlphaFoldDB" id="A0A6A5T8X1"/>
<evidence type="ECO:0000256" key="12">
    <source>
        <dbReference type="SAM" id="MobiDB-lite"/>
    </source>
</evidence>
<dbReference type="PROSITE" id="PS51569">
    <property type="entry name" value="DOT1"/>
    <property type="match status" value="1"/>
</dbReference>
<dbReference type="SUPFAM" id="SSF53335">
    <property type="entry name" value="S-adenosyl-L-methionine-dependent methyltransferases"/>
    <property type="match status" value="1"/>
</dbReference>
<feature type="compositionally biased region" description="Polar residues" evidence="12">
    <location>
        <begin position="24"/>
        <end position="34"/>
    </location>
</feature>
<evidence type="ECO:0000256" key="7">
    <source>
        <dbReference type="ARBA" id="ARBA00022853"/>
    </source>
</evidence>
<gene>
    <name evidence="14" type="ORF">CC80DRAFT_498044</name>
</gene>
<keyword evidence="4 11" id="KW-0489">Methyltransferase</keyword>
<evidence type="ECO:0000256" key="6">
    <source>
        <dbReference type="ARBA" id="ARBA00022691"/>
    </source>
</evidence>
<evidence type="ECO:0000256" key="1">
    <source>
        <dbReference type="ARBA" id="ARBA00004123"/>
    </source>
</evidence>
<evidence type="ECO:0000256" key="5">
    <source>
        <dbReference type="ARBA" id="ARBA00022679"/>
    </source>
</evidence>
<dbReference type="InterPro" id="IPR025789">
    <property type="entry name" value="DOT1_dom"/>
</dbReference>
<feature type="compositionally biased region" description="Polar residues" evidence="12">
    <location>
        <begin position="105"/>
        <end position="116"/>
    </location>
</feature>
<feature type="compositionally biased region" description="Polar residues" evidence="12">
    <location>
        <begin position="43"/>
        <end position="53"/>
    </location>
</feature>
<evidence type="ECO:0000256" key="9">
    <source>
        <dbReference type="ARBA" id="ARBA00029821"/>
    </source>
</evidence>
<dbReference type="EMBL" id="ML977051">
    <property type="protein sequence ID" value="KAF1948668.1"/>
    <property type="molecule type" value="Genomic_DNA"/>
</dbReference>
<evidence type="ECO:0000259" key="13">
    <source>
        <dbReference type="PROSITE" id="PS51569"/>
    </source>
</evidence>
<dbReference type="OrthoDB" id="443402at2759"/>
<dbReference type="EC" id="2.1.1.360" evidence="2 11"/>
<proteinExistence type="inferred from homology"/>
<evidence type="ECO:0000256" key="8">
    <source>
        <dbReference type="ARBA" id="ARBA00023242"/>
    </source>
</evidence>
<accession>A0A6A5T8X1</accession>
<dbReference type="Gene3D" id="1.10.260.170">
    <property type="match status" value="1"/>
</dbReference>
<dbReference type="Gene3D" id="3.40.50.150">
    <property type="entry name" value="Vaccinia Virus protein VP39"/>
    <property type="match status" value="1"/>
</dbReference>
<evidence type="ECO:0000256" key="10">
    <source>
        <dbReference type="ARBA" id="ARBA00047770"/>
    </source>
</evidence>
<dbReference type="InterPro" id="IPR030445">
    <property type="entry name" value="H3-K79_meTrfase"/>
</dbReference>
<name>A0A6A5T8X1_9PLEO</name>
<dbReference type="CDD" id="cd02440">
    <property type="entry name" value="AdoMet_MTases"/>
    <property type="match status" value="1"/>
</dbReference>